<keyword evidence="4" id="KW-0805">Transcription regulation</keyword>
<evidence type="ECO:0000256" key="4">
    <source>
        <dbReference type="ARBA" id="ARBA00023015"/>
    </source>
</evidence>
<dbReference type="Gene3D" id="3.30.40.10">
    <property type="entry name" value="Zinc/RING finger domain, C3HC4 (zinc finger)"/>
    <property type="match status" value="1"/>
</dbReference>
<feature type="compositionally biased region" description="Polar residues" evidence="7">
    <location>
        <begin position="631"/>
        <end position="643"/>
    </location>
</feature>
<feature type="region of interest" description="Disordered" evidence="7">
    <location>
        <begin position="767"/>
        <end position="818"/>
    </location>
</feature>
<feature type="region of interest" description="Disordered" evidence="7">
    <location>
        <begin position="177"/>
        <end position="197"/>
    </location>
</feature>
<keyword evidence="1" id="KW-0479">Metal-binding</keyword>
<feature type="region of interest" description="Disordered" evidence="7">
    <location>
        <begin position="212"/>
        <end position="242"/>
    </location>
</feature>
<dbReference type="OrthoDB" id="787137at2759"/>
<feature type="compositionally biased region" description="Polar residues" evidence="7">
    <location>
        <begin position="705"/>
        <end position="716"/>
    </location>
</feature>
<comment type="caution">
    <text evidence="9">The sequence shown here is derived from an EMBL/GenBank/DDBJ whole genome shotgun (WGS) entry which is preliminary data.</text>
</comment>
<keyword evidence="3" id="KW-0862">Zinc</keyword>
<dbReference type="GO" id="GO:0140566">
    <property type="term" value="F:histone reader activity"/>
    <property type="evidence" value="ECO:0007669"/>
    <property type="project" value="InterPro"/>
</dbReference>
<feature type="compositionally biased region" description="Low complexity" evidence="7">
    <location>
        <begin position="727"/>
        <end position="738"/>
    </location>
</feature>
<evidence type="ECO:0000256" key="6">
    <source>
        <dbReference type="PROSITE-ProRule" id="PRU00146"/>
    </source>
</evidence>
<evidence type="ECO:0000313" key="9">
    <source>
        <dbReference type="EMBL" id="TXG48711.1"/>
    </source>
</evidence>
<feature type="compositionally biased region" description="Polar residues" evidence="7">
    <location>
        <begin position="554"/>
        <end position="564"/>
    </location>
</feature>
<proteinExistence type="predicted"/>
<evidence type="ECO:0000256" key="5">
    <source>
        <dbReference type="ARBA" id="ARBA00023163"/>
    </source>
</evidence>
<feature type="region of interest" description="Disordered" evidence="7">
    <location>
        <begin position="475"/>
        <end position="564"/>
    </location>
</feature>
<accession>A0A5C7GVU9</accession>
<dbReference type="SMART" id="SM00249">
    <property type="entry name" value="PHD"/>
    <property type="match status" value="1"/>
</dbReference>
<feature type="compositionally biased region" description="Polar residues" evidence="7">
    <location>
        <begin position="777"/>
        <end position="794"/>
    </location>
</feature>
<feature type="compositionally biased region" description="Polar residues" evidence="7">
    <location>
        <begin position="802"/>
        <end position="814"/>
    </location>
</feature>
<dbReference type="EMBL" id="VAHF01000012">
    <property type="protein sequence ID" value="TXG48711.1"/>
    <property type="molecule type" value="Genomic_DNA"/>
</dbReference>
<feature type="compositionally biased region" description="Basic and acidic residues" evidence="7">
    <location>
        <begin position="717"/>
        <end position="726"/>
    </location>
</feature>
<feature type="compositionally biased region" description="Basic and acidic residues" evidence="7">
    <location>
        <begin position="343"/>
        <end position="377"/>
    </location>
</feature>
<feature type="domain" description="PHD-type" evidence="8">
    <location>
        <begin position="421"/>
        <end position="472"/>
    </location>
</feature>
<feature type="compositionally biased region" description="Polar residues" evidence="7">
    <location>
        <begin position="518"/>
        <end position="530"/>
    </location>
</feature>
<feature type="compositionally biased region" description="Basic and acidic residues" evidence="7">
    <location>
        <begin position="540"/>
        <end position="549"/>
    </location>
</feature>
<dbReference type="Pfam" id="PF23121">
    <property type="entry name" value="SPOC_AIPP2"/>
    <property type="match status" value="1"/>
</dbReference>
<evidence type="ECO:0000313" key="10">
    <source>
        <dbReference type="Proteomes" id="UP000323000"/>
    </source>
</evidence>
<feature type="region of interest" description="Disordered" evidence="7">
    <location>
        <begin position="626"/>
        <end position="647"/>
    </location>
</feature>
<feature type="region of interest" description="Disordered" evidence="7">
    <location>
        <begin position="309"/>
        <end position="393"/>
    </location>
</feature>
<evidence type="ECO:0000256" key="3">
    <source>
        <dbReference type="ARBA" id="ARBA00022833"/>
    </source>
</evidence>
<dbReference type="InterPro" id="IPR013083">
    <property type="entry name" value="Znf_RING/FYVE/PHD"/>
</dbReference>
<protein>
    <recommendedName>
        <fullName evidence="8">PHD-type domain-containing protein</fullName>
    </recommendedName>
</protein>
<evidence type="ECO:0000256" key="1">
    <source>
        <dbReference type="ARBA" id="ARBA00022723"/>
    </source>
</evidence>
<keyword evidence="10" id="KW-1185">Reference proteome</keyword>
<feature type="region of interest" description="Disordered" evidence="7">
    <location>
        <begin position="684"/>
        <end position="738"/>
    </location>
</feature>
<evidence type="ECO:0000256" key="7">
    <source>
        <dbReference type="SAM" id="MobiDB-lite"/>
    </source>
</evidence>
<name>A0A5C7GVU9_9ROSI</name>
<reference evidence="10" key="1">
    <citation type="journal article" date="2019" name="Gigascience">
        <title>De novo genome assembly of the endangered Acer yangbiense, a plant species with extremely small populations endemic to Yunnan Province, China.</title>
        <authorList>
            <person name="Yang J."/>
            <person name="Wariss H.M."/>
            <person name="Tao L."/>
            <person name="Zhang R."/>
            <person name="Yun Q."/>
            <person name="Hollingsworth P."/>
            <person name="Dao Z."/>
            <person name="Luo G."/>
            <person name="Guo H."/>
            <person name="Ma Y."/>
            <person name="Sun W."/>
        </authorList>
    </citation>
    <scope>NUCLEOTIDE SEQUENCE [LARGE SCALE GENOMIC DNA]</scope>
    <source>
        <strain evidence="10">cv. Malutang</strain>
    </source>
</reference>
<dbReference type="PANTHER" id="PTHR33304">
    <property type="match status" value="1"/>
</dbReference>
<dbReference type="GO" id="GO:0008270">
    <property type="term" value="F:zinc ion binding"/>
    <property type="evidence" value="ECO:0007669"/>
    <property type="project" value="UniProtKB-KW"/>
</dbReference>
<sequence>MLGFGLDRLAAKKRKERRVGELYNATQIVNGIEATSLTVIVVLCSYEIELGEITPVLRGHFCMQGPIEEPDLNIQKNMVISQAEKRFGKRSMKQRSRMRVESGTCNVCSAPCSSCMHLKRALMGSKTDEFSDETCRETTASHYSINDGDVLPSCKGRPCESLQHTASEASNMLSVNSSHDSFAENAESKATMRSPETDDALEDFEMHPKLSSGAEVQLSPKPGNVSGQRILPNKIDDSKGVEGHDDNISCISGANDANTAVGHHDRIVDIKNFVHSSASECSLGPERHEKASFSQKLDLLEVPSVIKSDAGASSPKMQCPFTRSQSDKCHIGDSTEVTTEMTPKSEPHTDKGSGDSPDEAFKCRGQDEQELSDKQKQEPPLQAMSGNESDESDIVEHDPWKNFIPGHFEKKEENVLKALPVKVCDICGDAGREDLLAICSKCSDGAEHTYCMREMLRKVPEGNWLCEECQLAEDTESQKQGSDVEGKRTNKTSASTQSSGKRHAEYLEAAPASKRQAIETSLGSPKSSSPCRMPALSRDSSFKSLDKGKVRPASFSNHSSSNVLETARSIGPLLQTPKGTLLKSNSFSTLNSKPKVKAIDEVVPQKHKGNREQTSLDMKEGHPRMMDKSMSFRSNPGRSSTSESKFKMLSPRFSKIQDLKPLKQVKGRNTFERKILPKLDRPLAGSTVAGSAVSTPKVDPKLTSRSETTSPSSANNRESKVVKSEGKLSTLSKSTSNLSRKALEVPVTPVGALPASGNSISVIEQKPSIVIPKDEPSSSSSWTAERPSNNSSEILQDVPRSVESTNQGEKTSFSHPRPNLIMGSKGVICQKCKEVGHDVDCCPIGSLQGSGIDTSAGRNSREEMTKGNKLKAAIVAAIPKLSVAYGRNRVNDQMDGSCMTSMDLNCERASQDSLANKTKNMIHVEGEVQSLQSSISDSYKQTTVNHLKPLSGNSTDVVLPLRVGDSNSVAPSVGKTAVRDWSGHASAAMSLKMLAFPEHEYIWQGSFEVHSGGKLPDLCGGMQAHLSSCASPKVLEVVNKFPLKIHLNEVPRLSTWPMKFHEDGAKEDNIALYFFAKDLESYERNYKGLLDRMIKNDLALKGNQDGVEILIFPSSQLPENCQRWNMLFFLWGVFRVRKLNCSDSSKNPCVTGSNMASLDRDVSADAMSLSKNLCLPKHVDKDLSACDSSRDIASTAYDLDKICITGNGDHDNKVVEKEYLGSQANFEQQDGRLDSGFSAKSATIDAQLCPEMRCILPSLSIVISLPYAYQWDPSTSQPRRFHVFEEGSLMECGQDTQLKSCLQADRINRGSNKGEKTEMLGGTSFVEDSSSVKIFPVGTEGIIVPEKQPDIVKNGREPVDLERDLTEDVLEKQPDIVKSGREPVDLERDLKEDGYTDTETALQRDLNHEGLHCWQSNRQKRPHLDLTETAPQPSVVTSQKMSWNEVFVDQKSTSKKLKTGFSGTYGCSSSRDRDSFSDGISSQIDDLGPCSSVEEKRCVEFCDEKVIPEDMGTTTERYFFPVGSQHAKDFHLGPNGMPWKELSLKDDAVPNLELALGAETKPQNKGMLPFFVGVVDKNNNQVSPPDKEEDDVSASLSLSLAFPFSDKEQTTAVPKTEQLLPERHHVNTSLLLYGGFSDK</sequence>
<keyword evidence="5" id="KW-0804">Transcription</keyword>
<dbReference type="InterPro" id="IPR049914">
    <property type="entry name" value="PHD1-3/5-6"/>
</dbReference>
<organism evidence="9 10">
    <name type="scientific">Acer yangbiense</name>
    <dbReference type="NCBI Taxonomy" id="1000413"/>
    <lineage>
        <taxon>Eukaryota</taxon>
        <taxon>Viridiplantae</taxon>
        <taxon>Streptophyta</taxon>
        <taxon>Embryophyta</taxon>
        <taxon>Tracheophyta</taxon>
        <taxon>Spermatophyta</taxon>
        <taxon>Magnoliopsida</taxon>
        <taxon>eudicotyledons</taxon>
        <taxon>Gunneridae</taxon>
        <taxon>Pentapetalae</taxon>
        <taxon>rosids</taxon>
        <taxon>malvids</taxon>
        <taxon>Sapindales</taxon>
        <taxon>Sapindaceae</taxon>
        <taxon>Hippocastanoideae</taxon>
        <taxon>Acereae</taxon>
        <taxon>Acer</taxon>
    </lineage>
</organism>
<keyword evidence="2 6" id="KW-0863">Zinc-finger</keyword>
<dbReference type="SUPFAM" id="SSF57903">
    <property type="entry name" value="FYVE/PHD zinc finger"/>
    <property type="match status" value="1"/>
</dbReference>
<dbReference type="InterPro" id="IPR001965">
    <property type="entry name" value="Znf_PHD"/>
</dbReference>
<dbReference type="GO" id="GO:0034244">
    <property type="term" value="P:negative regulation of transcription elongation by RNA polymerase II"/>
    <property type="evidence" value="ECO:0007669"/>
    <property type="project" value="InterPro"/>
</dbReference>
<dbReference type="InterPro" id="IPR019787">
    <property type="entry name" value="Znf_PHD-finger"/>
</dbReference>
<dbReference type="InterPro" id="IPR056280">
    <property type="entry name" value="AIPP2-like_SPOC"/>
</dbReference>
<dbReference type="PROSITE" id="PS50016">
    <property type="entry name" value="ZF_PHD_2"/>
    <property type="match status" value="1"/>
</dbReference>
<dbReference type="InterPro" id="IPR011011">
    <property type="entry name" value="Znf_FYVE_PHD"/>
</dbReference>
<gene>
    <name evidence="9" type="ORF">EZV62_024586</name>
</gene>
<dbReference type="PANTHER" id="PTHR33304:SF9">
    <property type="entry name" value="RING_FYVE_PHD ZINC FINGER SUPERFAMILY PROTEIN"/>
    <property type="match status" value="1"/>
</dbReference>
<evidence type="ECO:0000259" key="8">
    <source>
        <dbReference type="PROSITE" id="PS50016"/>
    </source>
</evidence>
<evidence type="ECO:0000256" key="2">
    <source>
        <dbReference type="ARBA" id="ARBA00022771"/>
    </source>
</evidence>
<dbReference type="Proteomes" id="UP000323000">
    <property type="component" value="Chromosome 12"/>
</dbReference>